<dbReference type="Proteomes" id="UP001164718">
    <property type="component" value="Chromosome"/>
</dbReference>
<sequence>MTALIVVIYFAFLIAIGWFFRKFTNTMRNYFAGGGKLLWWMVGSTAFMTQFSAWTFTGAAGKAFTDGLAVVFIFLGNAVGYFFNYLFFAAKARQMRVITPIDGIRLRYGKLNEQVFTWATVPSSILQAAVWLNGLAIFGSAVTGVSVPATIAITGIVVVFMSVIGGSWAVVSSDFLQMVIIMSVTFIASIVAISKSGGVLPILEKGLPESAVAGQDVNYMFLFIAWAITIFVKQFFSTNNMLDSYRYITAKDTKNARKAALLAFGLMLIGSFFWFLPAWYVAANYPDPSTWGIDTLGDNIKDAAYFVFVKNELPSGMIGLMLGAMFAATMSSMDSGLNKNSGIFVRNFYNPVLRKGANEKELMIVSKIATVIFGVIIISVALLLSLLKQTSLFNVMMMIGTLVSFPILIPALLGYFVKKTPDWAGWATVLVGVCVSTFVAFIAKPEMVQNILGLSEPLTAREWGDIKSVTLGIILHSTITIPFFFLTKLFYRGLSKERQKEVDLFFNNISTEVVAEHEDEAEVDRYQRKVLGKLILLFGGLILLLILVPNSLSGRLLFGFLSAIIISIGFALVKSANKTVVLASNDIKK</sequence>
<evidence type="ECO:0000256" key="11">
    <source>
        <dbReference type="ARBA" id="ARBA00023201"/>
    </source>
</evidence>
<dbReference type="PANTHER" id="PTHR48086:SF3">
    <property type="entry name" value="SODIUM_PROLINE SYMPORTER"/>
    <property type="match status" value="1"/>
</dbReference>
<keyword evidence="3" id="KW-0813">Transport</keyword>
<dbReference type="Pfam" id="PF00474">
    <property type="entry name" value="SSF"/>
    <property type="match status" value="1"/>
</dbReference>
<evidence type="ECO:0000256" key="4">
    <source>
        <dbReference type="ARBA" id="ARBA00022475"/>
    </source>
</evidence>
<accession>A0A9E8RV11</accession>
<keyword evidence="11" id="KW-0739">Sodium transport</keyword>
<feature type="transmembrane region" description="Helical" evidence="14">
    <location>
        <begin position="469"/>
        <end position="491"/>
    </location>
</feature>
<feature type="transmembrane region" description="Helical" evidence="14">
    <location>
        <begin position="178"/>
        <end position="197"/>
    </location>
</feature>
<dbReference type="InterPro" id="IPR001734">
    <property type="entry name" value="Na/solute_symporter"/>
</dbReference>
<keyword evidence="5 14" id="KW-0812">Transmembrane</keyword>
<feature type="transmembrane region" description="Helical" evidence="14">
    <location>
        <begin position="423"/>
        <end position="443"/>
    </location>
</feature>
<dbReference type="PANTHER" id="PTHR48086">
    <property type="entry name" value="SODIUM/PROLINE SYMPORTER-RELATED"/>
    <property type="match status" value="1"/>
</dbReference>
<keyword evidence="9" id="KW-0406">Ion transport</keyword>
<feature type="transmembrane region" description="Helical" evidence="14">
    <location>
        <begin position="313"/>
        <end position="331"/>
    </location>
</feature>
<dbReference type="RefSeq" id="WP_275416725.1">
    <property type="nucleotide sequence ID" value="NZ_CP106878.1"/>
</dbReference>
<evidence type="ECO:0000256" key="10">
    <source>
        <dbReference type="ARBA" id="ARBA00023136"/>
    </source>
</evidence>
<evidence type="ECO:0000256" key="9">
    <source>
        <dbReference type="ARBA" id="ARBA00023065"/>
    </source>
</evidence>
<evidence type="ECO:0000256" key="5">
    <source>
        <dbReference type="ARBA" id="ARBA00022692"/>
    </source>
</evidence>
<organism evidence="15 16">
    <name type="scientific">Fervidibacillus albus</name>
    <dbReference type="NCBI Taxonomy" id="2980026"/>
    <lineage>
        <taxon>Bacteria</taxon>
        <taxon>Bacillati</taxon>
        <taxon>Bacillota</taxon>
        <taxon>Bacilli</taxon>
        <taxon>Bacillales</taxon>
        <taxon>Bacillaceae</taxon>
        <taxon>Fervidibacillus</taxon>
    </lineage>
</organism>
<keyword evidence="8" id="KW-0915">Sodium</keyword>
<evidence type="ECO:0008006" key="17">
    <source>
        <dbReference type="Google" id="ProtNLM"/>
    </source>
</evidence>
<comment type="similarity">
    <text evidence="2 13">Belongs to the sodium:solute symporter (SSF) (TC 2.A.21) family.</text>
</comment>
<proteinExistence type="inferred from homology"/>
<dbReference type="EMBL" id="CP106878">
    <property type="protein sequence ID" value="WAA08941.1"/>
    <property type="molecule type" value="Genomic_DNA"/>
</dbReference>
<feature type="transmembrane region" description="Helical" evidence="14">
    <location>
        <begin position="393"/>
        <end position="416"/>
    </location>
</feature>
<name>A0A9E8RV11_9BACI</name>
<protein>
    <recommendedName>
        <fullName evidence="17">Transporter</fullName>
    </recommendedName>
</protein>
<feature type="transmembrane region" description="Helical" evidence="14">
    <location>
        <begin position="37"/>
        <end position="56"/>
    </location>
</feature>
<evidence type="ECO:0000313" key="16">
    <source>
        <dbReference type="Proteomes" id="UP001164718"/>
    </source>
</evidence>
<feature type="transmembrane region" description="Helical" evidence="14">
    <location>
        <begin position="115"/>
        <end position="138"/>
    </location>
</feature>
<comment type="catalytic activity">
    <reaction evidence="12">
        <text>L-proline(in) + Na(+)(in) = L-proline(out) + Na(+)(out)</text>
        <dbReference type="Rhea" id="RHEA:28967"/>
        <dbReference type="ChEBI" id="CHEBI:29101"/>
        <dbReference type="ChEBI" id="CHEBI:60039"/>
    </reaction>
</comment>
<evidence type="ECO:0000256" key="3">
    <source>
        <dbReference type="ARBA" id="ARBA00022448"/>
    </source>
</evidence>
<feature type="transmembrane region" description="Helical" evidence="14">
    <location>
        <begin position="259"/>
        <end position="282"/>
    </location>
</feature>
<dbReference type="InterPro" id="IPR038377">
    <property type="entry name" value="Na/Glc_symporter_sf"/>
</dbReference>
<keyword evidence="10 14" id="KW-0472">Membrane</keyword>
<keyword evidence="4" id="KW-1003">Cell membrane</keyword>
<feature type="transmembrane region" description="Helical" evidence="14">
    <location>
        <begin position="68"/>
        <end position="88"/>
    </location>
</feature>
<feature type="transmembrane region" description="Helical" evidence="14">
    <location>
        <begin position="6"/>
        <end position="25"/>
    </location>
</feature>
<gene>
    <name evidence="15" type="ORF">OE104_10035</name>
</gene>
<feature type="transmembrane region" description="Helical" evidence="14">
    <location>
        <begin position="364"/>
        <end position="387"/>
    </location>
</feature>
<evidence type="ECO:0000313" key="15">
    <source>
        <dbReference type="EMBL" id="WAA08941.1"/>
    </source>
</evidence>
<evidence type="ECO:0000256" key="2">
    <source>
        <dbReference type="ARBA" id="ARBA00006434"/>
    </source>
</evidence>
<comment type="subcellular location">
    <subcellularLocation>
        <location evidence="1">Cell membrane</location>
        <topology evidence="1">Multi-pass membrane protein</topology>
    </subcellularLocation>
</comment>
<dbReference type="GO" id="GO:0015293">
    <property type="term" value="F:symporter activity"/>
    <property type="evidence" value="ECO:0007669"/>
    <property type="project" value="UniProtKB-KW"/>
</dbReference>
<evidence type="ECO:0000256" key="7">
    <source>
        <dbReference type="ARBA" id="ARBA00022989"/>
    </source>
</evidence>
<evidence type="ECO:0000256" key="14">
    <source>
        <dbReference type="SAM" id="Phobius"/>
    </source>
</evidence>
<evidence type="ECO:0000256" key="8">
    <source>
        <dbReference type="ARBA" id="ARBA00023053"/>
    </source>
</evidence>
<dbReference type="AlphaFoldDB" id="A0A9E8RV11"/>
<reference evidence="15" key="1">
    <citation type="submission" date="2022-09" db="EMBL/GenBank/DDBJ databases">
        <title>Complete Genomes of Fervidibacillus albus and Fervidibacillus halotolerans isolated from tidal flat sediments.</title>
        <authorList>
            <person name="Kwon K.K."/>
            <person name="Yang S.-H."/>
            <person name="Park M.J."/>
            <person name="Oh H.-M."/>
        </authorList>
    </citation>
    <scope>NUCLEOTIDE SEQUENCE</scope>
    <source>
        <strain evidence="15">MEBiC13591</strain>
    </source>
</reference>
<feature type="transmembrane region" description="Helical" evidence="14">
    <location>
        <begin position="554"/>
        <end position="573"/>
    </location>
</feature>
<evidence type="ECO:0000256" key="6">
    <source>
        <dbReference type="ARBA" id="ARBA00022847"/>
    </source>
</evidence>
<dbReference type="Gene3D" id="1.20.1730.10">
    <property type="entry name" value="Sodium/glucose cotransporter"/>
    <property type="match status" value="1"/>
</dbReference>
<keyword evidence="16" id="KW-1185">Reference proteome</keyword>
<evidence type="ECO:0000256" key="12">
    <source>
        <dbReference type="ARBA" id="ARBA00033708"/>
    </source>
</evidence>
<dbReference type="InterPro" id="IPR050277">
    <property type="entry name" value="Sodium:Solute_Symporter"/>
</dbReference>
<dbReference type="PROSITE" id="PS50283">
    <property type="entry name" value="NA_SOLUT_SYMP_3"/>
    <property type="match status" value="1"/>
</dbReference>
<feature type="transmembrane region" description="Helical" evidence="14">
    <location>
        <begin position="530"/>
        <end position="548"/>
    </location>
</feature>
<keyword evidence="6" id="KW-0769">Symport</keyword>
<dbReference type="GO" id="GO:0005886">
    <property type="term" value="C:plasma membrane"/>
    <property type="evidence" value="ECO:0007669"/>
    <property type="project" value="UniProtKB-SubCell"/>
</dbReference>
<dbReference type="GO" id="GO:0006814">
    <property type="term" value="P:sodium ion transport"/>
    <property type="evidence" value="ECO:0007669"/>
    <property type="project" value="UniProtKB-KW"/>
</dbReference>
<keyword evidence="7 14" id="KW-1133">Transmembrane helix</keyword>
<evidence type="ECO:0000256" key="13">
    <source>
        <dbReference type="RuleBase" id="RU362091"/>
    </source>
</evidence>
<feature type="transmembrane region" description="Helical" evidence="14">
    <location>
        <begin position="150"/>
        <end position="171"/>
    </location>
</feature>
<evidence type="ECO:0000256" key="1">
    <source>
        <dbReference type="ARBA" id="ARBA00004651"/>
    </source>
</evidence>
<dbReference type="KEGG" id="faf:OE104_10035"/>
<feature type="transmembrane region" description="Helical" evidence="14">
    <location>
        <begin position="217"/>
        <end position="238"/>
    </location>
</feature>